<dbReference type="Proteomes" id="UP000244060">
    <property type="component" value="Unassembled WGS sequence"/>
</dbReference>
<proteinExistence type="predicted"/>
<feature type="region of interest" description="Disordered" evidence="1">
    <location>
        <begin position="450"/>
        <end position="472"/>
    </location>
</feature>
<dbReference type="EMBL" id="QAOT01000026">
    <property type="protein sequence ID" value="PTR11632.1"/>
    <property type="molecule type" value="Genomic_DNA"/>
</dbReference>
<protein>
    <recommendedName>
        <fullName evidence="4">Plasmid recombination enzyme</fullName>
    </recommendedName>
</protein>
<dbReference type="AlphaFoldDB" id="A0A2T5JSU9"/>
<accession>A0A2T5JSU9</accession>
<evidence type="ECO:0008006" key="4">
    <source>
        <dbReference type="Google" id="ProtNLM"/>
    </source>
</evidence>
<dbReference type="Gene3D" id="3.30.930.30">
    <property type="match status" value="1"/>
</dbReference>
<evidence type="ECO:0000313" key="3">
    <source>
        <dbReference type="Proteomes" id="UP000244060"/>
    </source>
</evidence>
<reference evidence="2 3" key="1">
    <citation type="submission" date="2018-04" db="EMBL/GenBank/DDBJ databases">
        <title>Genomic Encyclopedia of Type Strains, Phase III (KMG-III): the genomes of soil and plant-associated and newly described type strains.</title>
        <authorList>
            <person name="Whitman W."/>
        </authorList>
    </citation>
    <scope>NUCLEOTIDE SEQUENCE [LARGE SCALE GENOMIC DNA]</scope>
    <source>
        <strain evidence="2 3">KA25</strain>
    </source>
</reference>
<keyword evidence="3" id="KW-1185">Reference proteome</keyword>
<sequence>MSQKCPVVLRFAALFPSDLARYVLHEERRGRGSEHCVVERKHLNRLNLIGNADWKERLDLEIAAARDENFAEELAALKRLKRKKEWLARGKEGPKDPWNATEAGPLREVILTVNKDWFETPSDPSKLFDTAEKERRESEFTARACKWLASRFGDMVVTARADADESALHLHAIIVPWVEKTSGRRGTQRLIQPTSHPLIKSYEAAQDDVGAFFAPLGLRRGEARAKARREAKGAAEAARKQVRDAGGSEAAAQAAWDEAMAAAPQWVQHKPTHIWREEEQDRLDRKDRELKTQETTLAAREVAVQAGEKKLTADKTELDSQRKAIRAREDEVGAAEAILEVMATGAVDPAMMDQPDALDRLAAGAPEHHRRVTASTDGALGLRQRLARAFRSIGTRATDAAQKEIADRLDAAVRLADAARAFRDSLMAAIPPVLRDRLARQTGDAGRLLDEAEAAAGRHPPLGGRPEPGSGG</sequence>
<gene>
    <name evidence="2" type="ORF">C8J28_12624</name>
</gene>
<evidence type="ECO:0000256" key="1">
    <source>
        <dbReference type="SAM" id="MobiDB-lite"/>
    </source>
</evidence>
<evidence type="ECO:0000313" key="2">
    <source>
        <dbReference type="EMBL" id="PTR11632.1"/>
    </source>
</evidence>
<dbReference type="CDD" id="cd17242">
    <property type="entry name" value="MobM_relaxase"/>
    <property type="match status" value="1"/>
</dbReference>
<name>A0A2T5JSU9_9RHOB</name>
<comment type="caution">
    <text evidence="2">The sequence shown here is derived from an EMBL/GenBank/DDBJ whole genome shotgun (WGS) entry which is preliminary data.</text>
</comment>
<organism evidence="2 3">
    <name type="scientific">Cereibacter azotoformans</name>
    <dbReference type="NCBI Taxonomy" id="43057"/>
    <lineage>
        <taxon>Bacteria</taxon>
        <taxon>Pseudomonadati</taxon>
        <taxon>Pseudomonadota</taxon>
        <taxon>Alphaproteobacteria</taxon>
        <taxon>Rhodobacterales</taxon>
        <taxon>Paracoccaceae</taxon>
        <taxon>Cereibacter</taxon>
    </lineage>
</organism>
<dbReference type="RefSeq" id="WP_244908372.1">
    <property type="nucleotide sequence ID" value="NZ_QAOT01000026.1"/>
</dbReference>